<sequence>MRYKKILVGCLMCCGFLSLSDNHIIKADYFTDYNTTVLDSIMKPNIFDFDIFSKSSRYTPPEIKNSMYSENINEIDYNAELLSYKKNSYNYLIFYSLDDNNIPNELFRVPIVNSGDGKIVDKKLLKKLLKPNNTIIMNVMSFDIDDKGNIENLKHSPTSKEYYTKKTLNLVIKEGNKEVVNRIISLGNEAKDNKVLVYPYELEQYYRPDKYYSYTNEEIFVDGEQKEPNKLEVGYTAKKIEVSLSKNKEYWKNVKIVYPTEYSKENTTYDVKKDTSLGEFLKENALKEKFDSNNDYEFIGYYMNNKELKTVLKSKITDDTEINAKFKTKIILDNGENKKEVTLSTGDKLSGVDESFFDKPKYHVENYTIYSKKDNKKIKDVEKLNDEVVDESVIIKANYKENTNIVSVRQDEYNKRFGKVDDSIKDKDIDWAQTKKIGELLTQLREKIKPNTGYQTFFRISKKIVNEEEYLTNDIVLEIYFKKIEEEWVTVKFVGKGIDKFLSDGQEVLANSRIDSMINLPTATGETSREFLGWQANRDYLVAREGSTKHRVSKNVLLQTNELGAVVTEKGKDLEFTAVYRKLFNVEFEKTPVGSITLSKETENILAVDEFNSIGDATKNNKIIVVPRAGYSLSYFVVDKNVKVNTGNGTKEIFSGQRIEEKDLYNIVPTTNLKITPVFKWTLSSGKLEDMIENNKIKTVEDALNLELESAENIRNILGPLYYLR</sequence>
<protein>
    <submittedName>
        <fullName evidence="2">Uncharacterized protein</fullName>
    </submittedName>
</protein>
<evidence type="ECO:0000313" key="2">
    <source>
        <dbReference type="EMBL" id="QGS08795.1"/>
    </source>
</evidence>
<name>A0AAP9HBQ5_9BACL</name>
<keyword evidence="1" id="KW-0732">Signal</keyword>
<evidence type="ECO:0000313" key="3">
    <source>
        <dbReference type="Proteomes" id="UP000425411"/>
    </source>
</evidence>
<feature type="chain" id="PRO_5042865613" evidence="1">
    <location>
        <begin position="21"/>
        <end position="725"/>
    </location>
</feature>
<evidence type="ECO:0000256" key="1">
    <source>
        <dbReference type="SAM" id="SignalP"/>
    </source>
</evidence>
<dbReference type="EMBL" id="CP046314">
    <property type="protein sequence ID" value="QGS08795.1"/>
    <property type="molecule type" value="Genomic_DNA"/>
</dbReference>
<reference evidence="2 3" key="1">
    <citation type="submission" date="2019-11" db="EMBL/GenBank/DDBJ databases">
        <title>FDA dAtabase for Regulatory Grade micrObial Sequences (FDA-ARGOS): Supporting development and validation of Infectious Disease Dx tests.</title>
        <authorList>
            <person name="Turner S."/>
            <person name="Byrd R."/>
            <person name="Tallon L."/>
            <person name="Sadzewicz L."/>
            <person name="Vavikolanu K."/>
            <person name="Mehta A."/>
            <person name="Aluvathingal J."/>
            <person name="Nadendla S."/>
            <person name="Myers T."/>
            <person name="Yan Y."/>
            <person name="Sichtig H."/>
        </authorList>
    </citation>
    <scope>NUCLEOTIDE SEQUENCE [LARGE SCALE GENOMIC DNA]</scope>
    <source>
        <strain evidence="2 3">FDAARGOS_741</strain>
    </source>
</reference>
<organism evidence="2 3">
    <name type="scientific">Gemella morbillorum</name>
    <dbReference type="NCBI Taxonomy" id="29391"/>
    <lineage>
        <taxon>Bacteria</taxon>
        <taxon>Bacillati</taxon>
        <taxon>Bacillota</taxon>
        <taxon>Bacilli</taxon>
        <taxon>Bacillales</taxon>
        <taxon>Gemellaceae</taxon>
        <taxon>Gemella</taxon>
    </lineage>
</organism>
<gene>
    <name evidence="2" type="ORF">FOC49_02310</name>
</gene>
<proteinExistence type="predicted"/>
<dbReference type="Proteomes" id="UP000425411">
    <property type="component" value="Chromosome"/>
</dbReference>
<accession>A0AAP9HBQ5</accession>
<dbReference type="AlphaFoldDB" id="A0AAP9HBQ5"/>
<feature type="signal peptide" evidence="1">
    <location>
        <begin position="1"/>
        <end position="20"/>
    </location>
</feature>
<dbReference type="RefSeq" id="WP_155951660.1">
    <property type="nucleotide sequence ID" value="NZ_CP046314.1"/>
</dbReference>
<keyword evidence="3" id="KW-1185">Reference proteome</keyword>